<dbReference type="SUPFAM" id="SSF103473">
    <property type="entry name" value="MFS general substrate transporter"/>
    <property type="match status" value="1"/>
</dbReference>
<accession>A0A0B8ZP97</accession>
<dbReference type="GO" id="GO:0022857">
    <property type="term" value="F:transmembrane transporter activity"/>
    <property type="evidence" value="ECO:0007669"/>
    <property type="project" value="InterPro"/>
</dbReference>
<dbReference type="RefSeq" id="WP_039332468.1">
    <property type="nucleotide sequence ID" value="NZ_JRVC01000005.1"/>
</dbReference>
<comment type="caution">
    <text evidence="8">The sequence shown here is derived from an EMBL/GenBank/DDBJ whole genome shotgun (WGS) entry which is preliminary data.</text>
</comment>
<dbReference type="Gene3D" id="1.20.1250.20">
    <property type="entry name" value="MFS general substrate transporter like domains"/>
    <property type="match status" value="2"/>
</dbReference>
<feature type="transmembrane region" description="Helical" evidence="6">
    <location>
        <begin position="94"/>
        <end position="112"/>
    </location>
</feature>
<dbReference type="InterPro" id="IPR020846">
    <property type="entry name" value="MFS_dom"/>
</dbReference>
<gene>
    <name evidence="8" type="ORF">NJ75_01218</name>
</gene>
<dbReference type="EMBL" id="JRVC01000005">
    <property type="protein sequence ID" value="KHS48031.1"/>
    <property type="molecule type" value="Genomic_DNA"/>
</dbReference>
<dbReference type="PROSITE" id="PS50850">
    <property type="entry name" value="MFS"/>
    <property type="match status" value="1"/>
</dbReference>
<organism evidence="8 9">
    <name type="scientific">Novosphingobium subterraneum</name>
    <dbReference type="NCBI Taxonomy" id="48936"/>
    <lineage>
        <taxon>Bacteria</taxon>
        <taxon>Pseudomonadati</taxon>
        <taxon>Pseudomonadota</taxon>
        <taxon>Alphaproteobacteria</taxon>
        <taxon>Sphingomonadales</taxon>
        <taxon>Sphingomonadaceae</taxon>
        <taxon>Novosphingobium</taxon>
    </lineage>
</organism>
<comment type="subcellular location">
    <subcellularLocation>
        <location evidence="1">Membrane</location>
        <topology evidence="1">Multi-pass membrane protein</topology>
    </subcellularLocation>
</comment>
<feature type="transmembrane region" description="Helical" evidence="6">
    <location>
        <begin position="258"/>
        <end position="278"/>
    </location>
</feature>
<dbReference type="PANTHER" id="PTHR23505">
    <property type="entry name" value="SPINSTER"/>
    <property type="match status" value="1"/>
</dbReference>
<name>A0A0B8ZP97_9SPHN</name>
<dbReference type="PATRIC" id="fig|48936.3.peg.1220"/>
<feature type="transmembrane region" description="Helical" evidence="6">
    <location>
        <begin position="319"/>
        <end position="340"/>
    </location>
</feature>
<keyword evidence="3 6" id="KW-0812">Transmembrane</keyword>
<dbReference type="Pfam" id="PF07690">
    <property type="entry name" value="MFS_1"/>
    <property type="match status" value="1"/>
</dbReference>
<proteinExistence type="predicted"/>
<evidence type="ECO:0000259" key="7">
    <source>
        <dbReference type="PROSITE" id="PS50850"/>
    </source>
</evidence>
<dbReference type="InterPro" id="IPR044770">
    <property type="entry name" value="MFS_spinster-like"/>
</dbReference>
<evidence type="ECO:0000256" key="5">
    <source>
        <dbReference type="ARBA" id="ARBA00023136"/>
    </source>
</evidence>
<dbReference type="AlphaFoldDB" id="A0A0B8ZP97"/>
<evidence type="ECO:0000313" key="9">
    <source>
        <dbReference type="Proteomes" id="UP000031338"/>
    </source>
</evidence>
<keyword evidence="4 6" id="KW-1133">Transmembrane helix</keyword>
<dbReference type="PANTHER" id="PTHR23505:SF79">
    <property type="entry name" value="PROTEIN SPINSTER"/>
    <property type="match status" value="1"/>
</dbReference>
<evidence type="ECO:0000256" key="1">
    <source>
        <dbReference type="ARBA" id="ARBA00004141"/>
    </source>
</evidence>
<dbReference type="Proteomes" id="UP000031338">
    <property type="component" value="Unassembled WGS sequence"/>
</dbReference>
<evidence type="ECO:0000313" key="8">
    <source>
        <dbReference type="EMBL" id="KHS48031.1"/>
    </source>
</evidence>
<protein>
    <submittedName>
        <fullName evidence="8">Major facilitator transporter</fullName>
    </submittedName>
</protein>
<feature type="transmembrane region" description="Helical" evidence="6">
    <location>
        <begin position="419"/>
        <end position="441"/>
    </location>
</feature>
<keyword evidence="2" id="KW-0813">Transport</keyword>
<feature type="transmembrane region" description="Helical" evidence="6">
    <location>
        <begin position="360"/>
        <end position="383"/>
    </location>
</feature>
<feature type="transmembrane region" description="Helical" evidence="6">
    <location>
        <begin position="153"/>
        <end position="175"/>
    </location>
</feature>
<feature type="domain" description="Major facilitator superfamily (MFS) profile" evidence="7">
    <location>
        <begin position="27"/>
        <end position="515"/>
    </location>
</feature>
<sequence length="530" mass="55533">MTEPGTATSTDPTHPQEQEATAYSWYVLSILVLVYVLNFVDRQILSILANDIKKDLSLTDADLGFLYGTAFAVFYSLFGIPLGRLADSWHRVRLMSAGLALWSLMTAVSGLSRTGGQLTAARIGVGVGEATASPAAYSLISDYFPQRLRATALSIYSSGLFLGGGLSLLVGGLIVEQWNAAYPAGGPFGLVGWQAAFMAVGLPGVLLALLVATLREPIRGAIDGLPTPSVERPFKGFFAELVTVIPPLTLIGAARRGAMALIANLAVAVVIAGGVYALTMLLGRPTRQQWIFVGVGLYAVYSWASALRARDLPTFRLIWGTPAFLCTTLGYGMVAFTSYATSYWAAPYAERVFAIAKGDLGWFIGAPGALAGFLGVIIGGRIADHLYKRHSAGRIMVTLFGLIAPIVPMVIAFRTDSFATFVAMLFVAQTMSSSALGGAAATSQSLVLPRMRGTATATFFLATTLVGLALGPFMAGYVSATNGDDLSLGVLSTLAAAPIGLVLLIVAIRSVPGALASLDQRARAAGETLA</sequence>
<feature type="transmembrane region" description="Helical" evidence="6">
    <location>
        <begin position="20"/>
        <end position="40"/>
    </location>
</feature>
<feature type="transmembrane region" description="Helical" evidence="6">
    <location>
        <begin position="290"/>
        <end position="307"/>
    </location>
</feature>
<feature type="transmembrane region" description="Helical" evidence="6">
    <location>
        <begin position="453"/>
        <end position="474"/>
    </location>
</feature>
<feature type="transmembrane region" description="Helical" evidence="6">
    <location>
        <begin position="395"/>
        <end position="413"/>
    </location>
</feature>
<keyword evidence="5 6" id="KW-0472">Membrane</keyword>
<evidence type="ECO:0000256" key="2">
    <source>
        <dbReference type="ARBA" id="ARBA00022448"/>
    </source>
</evidence>
<feature type="transmembrane region" description="Helical" evidence="6">
    <location>
        <begin position="486"/>
        <end position="508"/>
    </location>
</feature>
<feature type="transmembrane region" description="Helical" evidence="6">
    <location>
        <begin position="195"/>
        <end position="214"/>
    </location>
</feature>
<feature type="transmembrane region" description="Helical" evidence="6">
    <location>
        <begin position="61"/>
        <end position="82"/>
    </location>
</feature>
<dbReference type="InterPro" id="IPR011701">
    <property type="entry name" value="MFS"/>
</dbReference>
<dbReference type="STRING" id="48936.NJ75_01218"/>
<evidence type="ECO:0000256" key="4">
    <source>
        <dbReference type="ARBA" id="ARBA00022989"/>
    </source>
</evidence>
<evidence type="ECO:0000256" key="6">
    <source>
        <dbReference type="SAM" id="Phobius"/>
    </source>
</evidence>
<dbReference type="GO" id="GO:0016020">
    <property type="term" value="C:membrane"/>
    <property type="evidence" value="ECO:0007669"/>
    <property type="project" value="UniProtKB-SubCell"/>
</dbReference>
<evidence type="ECO:0000256" key="3">
    <source>
        <dbReference type="ARBA" id="ARBA00022692"/>
    </source>
</evidence>
<dbReference type="InterPro" id="IPR036259">
    <property type="entry name" value="MFS_trans_sf"/>
</dbReference>
<keyword evidence="9" id="KW-1185">Reference proteome</keyword>
<reference evidence="8 9" key="1">
    <citation type="submission" date="2014-10" db="EMBL/GenBank/DDBJ databases">
        <title>Draft genome sequence of Novosphingobium subterraneum DSM 12447.</title>
        <authorList>
            <person name="Gan H.M."/>
            <person name="Gan H.Y."/>
            <person name="Savka M.A."/>
        </authorList>
    </citation>
    <scope>NUCLEOTIDE SEQUENCE [LARGE SCALE GENOMIC DNA]</scope>
    <source>
        <strain evidence="8 9">DSM 12447</strain>
    </source>
</reference>